<dbReference type="PROSITE" id="PS50240">
    <property type="entry name" value="TRYPSIN_DOM"/>
    <property type="match status" value="1"/>
</dbReference>
<evidence type="ECO:0000313" key="15">
    <source>
        <dbReference type="EMBL" id="KAF8788421.1"/>
    </source>
</evidence>
<dbReference type="InterPro" id="IPR009003">
    <property type="entry name" value="Peptidase_S1_PA"/>
</dbReference>
<evidence type="ECO:0000259" key="14">
    <source>
        <dbReference type="PROSITE" id="PS50240"/>
    </source>
</evidence>
<evidence type="ECO:0000256" key="5">
    <source>
        <dbReference type="ARBA" id="ARBA00022734"/>
    </source>
</evidence>
<name>A0A8T0FBY2_ARGBR</name>
<feature type="signal peptide" evidence="13">
    <location>
        <begin position="1"/>
        <end position="19"/>
    </location>
</feature>
<evidence type="ECO:0000256" key="2">
    <source>
        <dbReference type="ARBA" id="ARBA00022659"/>
    </source>
</evidence>
<evidence type="ECO:0000313" key="16">
    <source>
        <dbReference type="Proteomes" id="UP000807504"/>
    </source>
</evidence>
<feature type="chain" id="PRO_5035914016" description="limulus clotting factor C" evidence="13">
    <location>
        <begin position="20"/>
        <end position="310"/>
    </location>
</feature>
<dbReference type="GO" id="GO:0006508">
    <property type="term" value="P:proteolysis"/>
    <property type="evidence" value="ECO:0007669"/>
    <property type="project" value="UniProtKB-KW"/>
</dbReference>
<dbReference type="InterPro" id="IPR018114">
    <property type="entry name" value="TRYPSIN_HIS"/>
</dbReference>
<keyword evidence="8" id="KW-0720">Serine protease</keyword>
<evidence type="ECO:0000256" key="9">
    <source>
        <dbReference type="ARBA" id="ARBA00022889"/>
    </source>
</evidence>
<dbReference type="CDD" id="cd00190">
    <property type="entry name" value="Tryp_SPc"/>
    <property type="match status" value="1"/>
</dbReference>
<keyword evidence="2" id="KW-0768">Sushi</keyword>
<keyword evidence="3 15" id="KW-0645">Protease</keyword>
<keyword evidence="10" id="KW-1015">Disulfide bond</keyword>
<keyword evidence="6" id="KW-0378">Hydrolase</keyword>
<organism evidence="15 16">
    <name type="scientific">Argiope bruennichi</name>
    <name type="common">Wasp spider</name>
    <name type="synonym">Aranea bruennichi</name>
    <dbReference type="NCBI Taxonomy" id="94029"/>
    <lineage>
        <taxon>Eukaryota</taxon>
        <taxon>Metazoa</taxon>
        <taxon>Ecdysozoa</taxon>
        <taxon>Arthropoda</taxon>
        <taxon>Chelicerata</taxon>
        <taxon>Arachnida</taxon>
        <taxon>Araneae</taxon>
        <taxon>Araneomorphae</taxon>
        <taxon>Entelegynae</taxon>
        <taxon>Araneoidea</taxon>
        <taxon>Araneidae</taxon>
        <taxon>Argiope</taxon>
    </lineage>
</organism>
<keyword evidence="9" id="KW-0130">Cell adhesion</keyword>
<comment type="catalytic activity">
    <reaction evidence="11">
        <text>Selective cleavage of 103-Arg-|-Ser-104 and 124-Ile-|-Ile-125 bonds in Limulus clotting factor B to form activated factor B. Cleavage of -Pro-Arg-|-Xaa- bonds in synthetic substrates.</text>
        <dbReference type="EC" id="3.4.21.84"/>
    </reaction>
</comment>
<evidence type="ECO:0000256" key="7">
    <source>
        <dbReference type="ARBA" id="ARBA00022820"/>
    </source>
</evidence>
<dbReference type="EMBL" id="JABXBU010000015">
    <property type="protein sequence ID" value="KAF8788421.1"/>
    <property type="molecule type" value="Genomic_DNA"/>
</dbReference>
<dbReference type="Pfam" id="PF00089">
    <property type="entry name" value="Trypsin"/>
    <property type="match status" value="1"/>
</dbReference>
<keyword evidence="4 13" id="KW-0732">Signal</keyword>
<sequence>MYFIFLVFHILLDSIGVRSDFTHLNSDQRPLCPCGSNSSSIHSRVVGGHDAGKGQYPYASCLIDSSWRTARPAPFCGATLITDSHVITAAHCVKDRPPEVVLVDIGDYDFMDNRKLRLRKAKDIIRFPEYRPYSFRADIAIIEFERPVQWASGVRAAWLPPPDLRLEAGTIVSVYGWGRLQYDGGHPRFLQSTELPVVENHICQHQFKTHIEPSMICAGGQEGHDACIGDSGSGLVVRLDNEFVLCGLVSFGRRCALPRVPGVYTRISSFIEWIYKNTLHSKCQPCIYNTQIVPMSNNNSVDMKTSITSE</sequence>
<reference evidence="15" key="1">
    <citation type="journal article" date="2020" name="bioRxiv">
        <title>Chromosome-level reference genome of the European wasp spider Argiope bruennichi: a resource for studies on range expansion and evolutionary adaptation.</title>
        <authorList>
            <person name="Sheffer M.M."/>
            <person name="Hoppe A."/>
            <person name="Krehenwinkel H."/>
            <person name="Uhl G."/>
            <person name="Kuss A.W."/>
            <person name="Jensen L."/>
            <person name="Jensen C."/>
            <person name="Gillespie R.G."/>
            <person name="Hoff K.J."/>
            <person name="Prost S."/>
        </authorList>
    </citation>
    <scope>NUCLEOTIDE SEQUENCE</scope>
</reference>
<gene>
    <name evidence="15" type="ORF">HNY73_009922</name>
</gene>
<dbReference type="Gene3D" id="2.40.10.10">
    <property type="entry name" value="Trypsin-like serine proteases"/>
    <property type="match status" value="1"/>
</dbReference>
<evidence type="ECO:0000256" key="13">
    <source>
        <dbReference type="SAM" id="SignalP"/>
    </source>
</evidence>
<evidence type="ECO:0000256" key="11">
    <source>
        <dbReference type="ARBA" id="ARBA00052079"/>
    </source>
</evidence>
<feature type="domain" description="Peptidase S1" evidence="14">
    <location>
        <begin position="45"/>
        <end position="279"/>
    </location>
</feature>
<dbReference type="Proteomes" id="UP000807504">
    <property type="component" value="Unassembled WGS sequence"/>
</dbReference>
<dbReference type="PANTHER" id="PTHR24252">
    <property type="entry name" value="ACROSIN-RELATED"/>
    <property type="match status" value="1"/>
</dbReference>
<dbReference type="InterPro" id="IPR043504">
    <property type="entry name" value="Peptidase_S1_PA_chymotrypsin"/>
</dbReference>
<dbReference type="SUPFAM" id="SSF50494">
    <property type="entry name" value="Trypsin-like serine proteases"/>
    <property type="match status" value="1"/>
</dbReference>
<dbReference type="GO" id="GO:0007155">
    <property type="term" value="P:cell adhesion"/>
    <property type="evidence" value="ECO:0007669"/>
    <property type="project" value="UniProtKB-KW"/>
</dbReference>
<dbReference type="SMART" id="SM00020">
    <property type="entry name" value="Tryp_SPc"/>
    <property type="match status" value="1"/>
</dbReference>
<dbReference type="GO" id="GO:0042381">
    <property type="term" value="P:hemolymph coagulation"/>
    <property type="evidence" value="ECO:0007669"/>
    <property type="project" value="UniProtKB-KW"/>
</dbReference>
<dbReference type="FunFam" id="2.40.10.10:FF:000120">
    <property type="entry name" value="Putative serine protease"/>
    <property type="match status" value="1"/>
</dbReference>
<evidence type="ECO:0000256" key="6">
    <source>
        <dbReference type="ARBA" id="ARBA00022801"/>
    </source>
</evidence>
<evidence type="ECO:0000256" key="12">
    <source>
        <dbReference type="ARBA" id="ARBA00066707"/>
    </source>
</evidence>
<dbReference type="InterPro" id="IPR001254">
    <property type="entry name" value="Trypsin_dom"/>
</dbReference>
<accession>A0A8T0FBY2</accession>
<dbReference type="PRINTS" id="PR00722">
    <property type="entry name" value="CHYMOTRYPSIN"/>
</dbReference>
<protein>
    <recommendedName>
        <fullName evidence="12">limulus clotting factor C</fullName>
        <ecNumber evidence="12">3.4.21.84</ecNumber>
    </recommendedName>
</protein>
<dbReference type="GO" id="GO:0030246">
    <property type="term" value="F:carbohydrate binding"/>
    <property type="evidence" value="ECO:0007669"/>
    <property type="project" value="UniProtKB-KW"/>
</dbReference>
<dbReference type="InterPro" id="IPR001314">
    <property type="entry name" value="Peptidase_S1A"/>
</dbReference>
<dbReference type="PANTHER" id="PTHR24252:SF7">
    <property type="entry name" value="HYALIN"/>
    <property type="match status" value="1"/>
</dbReference>
<dbReference type="PROSITE" id="PS00134">
    <property type="entry name" value="TRYPSIN_HIS"/>
    <property type="match status" value="1"/>
</dbReference>
<reference evidence="15" key="2">
    <citation type="submission" date="2020-06" db="EMBL/GenBank/DDBJ databases">
        <authorList>
            <person name="Sheffer M."/>
        </authorList>
    </citation>
    <scope>NUCLEOTIDE SEQUENCE</scope>
</reference>
<evidence type="ECO:0000256" key="10">
    <source>
        <dbReference type="ARBA" id="ARBA00023157"/>
    </source>
</evidence>
<comment type="caution">
    <text evidence="15">The sequence shown here is derived from an EMBL/GenBank/DDBJ whole genome shotgun (WGS) entry which is preliminary data.</text>
</comment>
<keyword evidence="7" id="KW-0353">Hemolymph clotting</keyword>
<keyword evidence="16" id="KW-1185">Reference proteome</keyword>
<keyword evidence="1" id="KW-0245">EGF-like domain</keyword>
<keyword evidence="5" id="KW-0430">Lectin</keyword>
<dbReference type="AlphaFoldDB" id="A0A8T0FBY2"/>
<evidence type="ECO:0000256" key="1">
    <source>
        <dbReference type="ARBA" id="ARBA00022536"/>
    </source>
</evidence>
<proteinExistence type="predicted"/>
<dbReference type="EC" id="3.4.21.84" evidence="12"/>
<evidence type="ECO:0000256" key="8">
    <source>
        <dbReference type="ARBA" id="ARBA00022825"/>
    </source>
</evidence>
<evidence type="ECO:0000256" key="4">
    <source>
        <dbReference type="ARBA" id="ARBA00022729"/>
    </source>
</evidence>
<dbReference type="GO" id="GO:0004252">
    <property type="term" value="F:serine-type endopeptidase activity"/>
    <property type="evidence" value="ECO:0007669"/>
    <property type="project" value="InterPro"/>
</dbReference>
<evidence type="ECO:0000256" key="3">
    <source>
        <dbReference type="ARBA" id="ARBA00022670"/>
    </source>
</evidence>